<dbReference type="AlphaFoldDB" id="A0A1F5T1A8"/>
<dbReference type="EMBL" id="MFGJ01000006">
    <property type="protein sequence ID" value="OGF32251.1"/>
    <property type="molecule type" value="Genomic_DNA"/>
</dbReference>
<organism evidence="1 2">
    <name type="scientific">Candidatus Falkowbacteria bacterium RIFOXYC2_FULL_36_12</name>
    <dbReference type="NCBI Taxonomy" id="1798002"/>
    <lineage>
        <taxon>Bacteria</taxon>
        <taxon>Candidatus Falkowiibacteriota</taxon>
    </lineage>
</organism>
<evidence type="ECO:0000313" key="1">
    <source>
        <dbReference type="EMBL" id="OGF32251.1"/>
    </source>
</evidence>
<comment type="caution">
    <text evidence="1">The sequence shown here is derived from an EMBL/GenBank/DDBJ whole genome shotgun (WGS) entry which is preliminary data.</text>
</comment>
<dbReference type="Proteomes" id="UP000179001">
    <property type="component" value="Unassembled WGS sequence"/>
</dbReference>
<reference evidence="1 2" key="1">
    <citation type="journal article" date="2016" name="Nat. Commun.">
        <title>Thousands of microbial genomes shed light on interconnected biogeochemical processes in an aquifer system.</title>
        <authorList>
            <person name="Anantharaman K."/>
            <person name="Brown C.T."/>
            <person name="Hug L.A."/>
            <person name="Sharon I."/>
            <person name="Castelle C.J."/>
            <person name="Probst A.J."/>
            <person name="Thomas B.C."/>
            <person name="Singh A."/>
            <person name="Wilkins M.J."/>
            <person name="Karaoz U."/>
            <person name="Brodie E.L."/>
            <person name="Williams K.H."/>
            <person name="Hubbard S.S."/>
            <person name="Banfield J.F."/>
        </authorList>
    </citation>
    <scope>NUCLEOTIDE SEQUENCE [LARGE SCALE GENOMIC DNA]</scope>
</reference>
<gene>
    <name evidence="1" type="ORF">A2478_02915</name>
</gene>
<proteinExistence type="predicted"/>
<evidence type="ECO:0000313" key="2">
    <source>
        <dbReference type="Proteomes" id="UP000179001"/>
    </source>
</evidence>
<sequence>MFLKSAWLTANELAALAALYCSVHNCVDILRTIEEKDGHDVDHSKKTKVVSFREHWFKVVKTNIDEKSFNPKGELRFMVEIEICDGYWDLPEETFGNGGWFAGTKQSLSVEGYLLKMPFSLMKQLLVLTNKFDMEL</sequence>
<protein>
    <submittedName>
        <fullName evidence="1">Uncharacterized protein</fullName>
    </submittedName>
</protein>
<accession>A0A1F5T1A8</accession>
<name>A0A1F5T1A8_9BACT</name>